<dbReference type="Pfam" id="PF01527">
    <property type="entry name" value="HTH_Tnp_1"/>
    <property type="match status" value="1"/>
</dbReference>
<dbReference type="InterPro" id="IPR002514">
    <property type="entry name" value="Transposase_8"/>
</dbReference>
<dbReference type="InterPro" id="IPR036397">
    <property type="entry name" value="RNaseH_sf"/>
</dbReference>
<dbReference type="PANTHER" id="PTHR46889">
    <property type="entry name" value="TRANSPOSASE INSF FOR INSERTION SEQUENCE IS3B-RELATED"/>
    <property type="match status" value="1"/>
</dbReference>
<dbReference type="InterPro" id="IPR009057">
    <property type="entry name" value="Homeodomain-like_sf"/>
</dbReference>
<dbReference type="Gene3D" id="1.10.10.10">
    <property type="entry name" value="Winged helix-like DNA-binding domain superfamily/Winged helix DNA-binding domain"/>
    <property type="match status" value="1"/>
</dbReference>
<dbReference type="InterPro" id="IPR036388">
    <property type="entry name" value="WH-like_DNA-bd_sf"/>
</dbReference>
<organism evidence="3 4">
    <name type="scientific">Kineosporia corallincola</name>
    <dbReference type="NCBI Taxonomy" id="2835133"/>
    <lineage>
        <taxon>Bacteria</taxon>
        <taxon>Bacillati</taxon>
        <taxon>Actinomycetota</taxon>
        <taxon>Actinomycetes</taxon>
        <taxon>Kineosporiales</taxon>
        <taxon>Kineosporiaceae</taxon>
        <taxon>Kineosporia</taxon>
    </lineage>
</organism>
<dbReference type="PANTHER" id="PTHR46889:SF5">
    <property type="entry name" value="INTEGRASE PROTEIN"/>
    <property type="match status" value="1"/>
</dbReference>
<feature type="domain" description="Integrase catalytic" evidence="2">
    <location>
        <begin position="260"/>
        <end position="428"/>
    </location>
</feature>
<dbReference type="Pfam" id="PF13276">
    <property type="entry name" value="HTH_21"/>
    <property type="match status" value="1"/>
</dbReference>
<evidence type="ECO:0000259" key="2">
    <source>
        <dbReference type="PROSITE" id="PS50994"/>
    </source>
</evidence>
<dbReference type="InterPro" id="IPR001584">
    <property type="entry name" value="Integrase_cat-core"/>
</dbReference>
<evidence type="ECO:0000313" key="3">
    <source>
        <dbReference type="EMBL" id="MBT0774190.1"/>
    </source>
</evidence>
<dbReference type="EMBL" id="JAHBAY010000025">
    <property type="protein sequence ID" value="MBT0774190.1"/>
    <property type="molecule type" value="Genomic_DNA"/>
</dbReference>
<proteinExistence type="predicted"/>
<gene>
    <name evidence="3" type="ORF">KIH74_34920</name>
</gene>
<dbReference type="SUPFAM" id="SSF46689">
    <property type="entry name" value="Homeodomain-like"/>
    <property type="match status" value="1"/>
</dbReference>
<name>A0ABS5TTS6_9ACTN</name>
<comment type="caution">
    <text evidence="3">The sequence shown here is derived from an EMBL/GenBank/DDBJ whole genome shotgun (WGS) entry which is preliminary data.</text>
</comment>
<dbReference type="Proteomes" id="UP001197247">
    <property type="component" value="Unassembled WGS sequence"/>
</dbReference>
<dbReference type="SUPFAM" id="SSF53098">
    <property type="entry name" value="Ribonuclease H-like"/>
    <property type="match status" value="1"/>
</dbReference>
<reference evidence="3 4" key="1">
    <citation type="submission" date="2021-05" db="EMBL/GenBank/DDBJ databases">
        <title>Kineosporia and Streptomyces sp. nov. two new marine actinobacteria isolated from Coral.</title>
        <authorList>
            <person name="Buangrab K."/>
            <person name="Sutthacheep M."/>
            <person name="Yeemin T."/>
            <person name="Harunari E."/>
            <person name="Igarashi Y."/>
            <person name="Kanchanasin P."/>
            <person name="Tanasupawat S."/>
            <person name="Phongsopitanun W."/>
        </authorList>
    </citation>
    <scope>NUCLEOTIDE SEQUENCE [LARGE SCALE GENOMIC DNA]</scope>
    <source>
        <strain evidence="3 4">J2-2</strain>
    </source>
</reference>
<dbReference type="PROSITE" id="PS50994">
    <property type="entry name" value="INTEGRASE"/>
    <property type="match status" value="1"/>
</dbReference>
<dbReference type="Pfam" id="PF13333">
    <property type="entry name" value="rve_2"/>
    <property type="match status" value="1"/>
</dbReference>
<dbReference type="InterPro" id="IPR025948">
    <property type="entry name" value="HTH-like_dom"/>
</dbReference>
<dbReference type="InterPro" id="IPR012337">
    <property type="entry name" value="RNaseH-like_sf"/>
</dbReference>
<comment type="function">
    <text evidence="1">Involved in the transposition of the insertion sequence.</text>
</comment>
<dbReference type="NCBIfam" id="NF033516">
    <property type="entry name" value="transpos_IS3"/>
    <property type="match status" value="1"/>
</dbReference>
<dbReference type="InterPro" id="IPR048020">
    <property type="entry name" value="Transpos_IS3"/>
</dbReference>
<evidence type="ECO:0000256" key="1">
    <source>
        <dbReference type="ARBA" id="ARBA00002286"/>
    </source>
</evidence>
<dbReference type="Gene3D" id="3.30.420.10">
    <property type="entry name" value="Ribonuclease H-like superfamily/Ribonuclease H"/>
    <property type="match status" value="1"/>
</dbReference>
<protein>
    <submittedName>
        <fullName evidence="3">IS3 family transposase</fullName>
    </submittedName>
</protein>
<evidence type="ECO:0000313" key="4">
    <source>
        <dbReference type="Proteomes" id="UP001197247"/>
    </source>
</evidence>
<sequence length="442" mass="49552">MGERRKKQYPDELRERAVRMVQESSEEYSSQWAAINSIAGKLGIGSGETLRKWVREAEAAQANSKAGKKGVSVDESPEVKRLRRENAELKRANEILKAAAGFLCGRVRPATQVLVRFIAEHVGRVTLVEGGPADAVMELNWGVEPICAVLAEYGTPIAPSTYYEHRARVMDGHLSDAEWRDALMCNEIHRVWAKNYQVYGAKKVWLQLNREGIRVARCTVERLMRFMSIEGARRGGKKPRTTISDPAAPRPADLVDRQFTPARPDSLWVADFTYVATWAGTVYVALVIDAFSRRILGWRASTNKRVELVLDALEMAMWTRGRQGVDDLTGLRHHTDAGSQYLALAMTERLAEHDILPSVGTVGDAYDNALAESEIGLYKTELIHPQAPWKDLDDVELATLEWVDWHNHRRLHSACSDLTPVEVEQIHYGTHPVLATLLPSTV</sequence>
<keyword evidence="4" id="KW-1185">Reference proteome</keyword>
<dbReference type="Pfam" id="PF00665">
    <property type="entry name" value="rve"/>
    <property type="match status" value="1"/>
</dbReference>
<accession>A0ABS5TTS6</accession>
<dbReference type="InterPro" id="IPR050900">
    <property type="entry name" value="Transposase_IS3/IS150/IS904"/>
</dbReference>